<dbReference type="EMBL" id="SFCC01000006">
    <property type="protein sequence ID" value="RZQ63332.1"/>
    <property type="molecule type" value="Genomic_DNA"/>
</dbReference>
<reference evidence="2 3" key="1">
    <citation type="submission" date="2019-02" db="EMBL/GenBank/DDBJ databases">
        <title>Draft genome sequence of Amycolatopsis sp. 8-3EHSu isolated from roots of Suaeda maritima.</title>
        <authorList>
            <person name="Duangmal K."/>
            <person name="Chantavorakit T."/>
        </authorList>
    </citation>
    <scope>NUCLEOTIDE SEQUENCE [LARGE SCALE GENOMIC DNA]</scope>
    <source>
        <strain evidence="2 3">8-3EHSu</strain>
    </source>
</reference>
<feature type="transmembrane region" description="Helical" evidence="1">
    <location>
        <begin position="365"/>
        <end position="384"/>
    </location>
</feature>
<proteinExistence type="predicted"/>
<feature type="transmembrane region" description="Helical" evidence="1">
    <location>
        <begin position="80"/>
        <end position="100"/>
    </location>
</feature>
<organism evidence="2 3">
    <name type="scientific">Amycolatopsis suaedae</name>
    <dbReference type="NCBI Taxonomy" id="2510978"/>
    <lineage>
        <taxon>Bacteria</taxon>
        <taxon>Bacillati</taxon>
        <taxon>Actinomycetota</taxon>
        <taxon>Actinomycetes</taxon>
        <taxon>Pseudonocardiales</taxon>
        <taxon>Pseudonocardiaceae</taxon>
        <taxon>Amycolatopsis</taxon>
    </lineage>
</organism>
<gene>
    <name evidence="2" type="ORF">EWH70_12820</name>
</gene>
<dbReference type="Pfam" id="PF13687">
    <property type="entry name" value="DUF4153"/>
    <property type="match status" value="1"/>
</dbReference>
<evidence type="ECO:0000313" key="3">
    <source>
        <dbReference type="Proteomes" id="UP000292003"/>
    </source>
</evidence>
<keyword evidence="1" id="KW-1133">Transmembrane helix</keyword>
<feature type="transmembrane region" description="Helical" evidence="1">
    <location>
        <begin position="225"/>
        <end position="249"/>
    </location>
</feature>
<evidence type="ECO:0000313" key="2">
    <source>
        <dbReference type="EMBL" id="RZQ63332.1"/>
    </source>
</evidence>
<keyword evidence="3" id="KW-1185">Reference proteome</keyword>
<dbReference type="RefSeq" id="WP_130475585.1">
    <property type="nucleotide sequence ID" value="NZ_SFCC01000006.1"/>
</dbReference>
<feature type="transmembrane region" description="Helical" evidence="1">
    <location>
        <begin position="141"/>
        <end position="161"/>
    </location>
</feature>
<protein>
    <submittedName>
        <fullName evidence="2">DUF4173 domain-containing protein</fullName>
    </submittedName>
</protein>
<feature type="transmembrane region" description="Helical" evidence="1">
    <location>
        <begin position="269"/>
        <end position="288"/>
    </location>
</feature>
<dbReference type="OrthoDB" id="9767931at2"/>
<feature type="transmembrane region" description="Helical" evidence="1">
    <location>
        <begin position="181"/>
        <end position="204"/>
    </location>
</feature>
<feature type="transmembrane region" description="Helical" evidence="1">
    <location>
        <begin position="334"/>
        <end position="358"/>
    </location>
</feature>
<feature type="transmembrane region" description="Helical" evidence="1">
    <location>
        <begin position="106"/>
        <end position="129"/>
    </location>
</feature>
<feature type="transmembrane region" description="Helical" evidence="1">
    <location>
        <begin position="300"/>
        <end position="322"/>
    </location>
</feature>
<keyword evidence="1" id="KW-0472">Membrane</keyword>
<comment type="caution">
    <text evidence="2">The sequence shown here is derived from an EMBL/GenBank/DDBJ whole genome shotgun (WGS) entry which is preliminary data.</text>
</comment>
<keyword evidence="1" id="KW-0812">Transmembrane</keyword>
<feature type="transmembrane region" description="Helical" evidence="1">
    <location>
        <begin position="57"/>
        <end position="75"/>
    </location>
</feature>
<sequence>MAAAGIAAGVALPLGGPGIGWPLVAVTTAAATVFALRRSPVETTPMTADPMPGPGRIARWGWAVTAVLLFAVAALRTSGWLVSLCLLAGCAAGSLAVAGGRSLRDLVFGTLAVPVGGLIGLGWLARGVAGRGGTGGGRRTVAPVLVSLALLLVFVPLLSGADERFADLLSALVPAVGPDSVARTVVAFCLVAAGTAGACYVVVARPVPAAAAPLRGRLSLRRTDWALPVGVLCVLFGVYVAVQLVALFGGSGYVLRTSGLTYAEHARGGFWQLCAVSVLTLGVITLVLRWADTGTAANRTWLRSLVATLGLLTLVIVASAVFRMWTYQQAYGFTVLRLGVMACELWLGVVYVLVIVAGIRLRPSWLSRAIAGTGFAVLLGLALLNPDRFIADRNIDRWERTGRLDVRYLSGLSLDAVPAYTRLPLELRACAVLRHRPEQYGQRSWYEWTIGRTEAVEVVTRTPVAGDCYPRYP</sequence>
<name>A0A4Q7J8Y5_9PSEU</name>
<dbReference type="Proteomes" id="UP000292003">
    <property type="component" value="Unassembled WGS sequence"/>
</dbReference>
<dbReference type="AlphaFoldDB" id="A0A4Q7J8Y5"/>
<accession>A0A4Q7J8Y5</accession>
<evidence type="ECO:0000256" key="1">
    <source>
        <dbReference type="SAM" id="Phobius"/>
    </source>
</evidence>
<dbReference type="InterPro" id="IPR025291">
    <property type="entry name" value="DUF4153"/>
</dbReference>